<accession>A0A5K0XT30</accession>
<keyword evidence="1" id="KW-0812">Transmembrane</keyword>
<name>A0A5K0XT30_9MAGN</name>
<proteinExistence type="predicted"/>
<keyword evidence="1" id="KW-0472">Membrane</keyword>
<protein>
    <submittedName>
        <fullName evidence="2">Uncharacterized protein</fullName>
    </submittedName>
</protein>
<feature type="transmembrane region" description="Helical" evidence="1">
    <location>
        <begin position="53"/>
        <end position="75"/>
    </location>
</feature>
<dbReference type="AlphaFoldDB" id="A0A5K0XT30"/>
<dbReference type="PANTHER" id="PTHR33726:SF3">
    <property type="entry name" value="TRANSMEMBRANE PROTEIN"/>
    <property type="match status" value="1"/>
</dbReference>
<dbReference type="PANTHER" id="PTHR33726">
    <property type="entry name" value="TRANSMEMBRANE PROTEIN"/>
    <property type="match status" value="1"/>
</dbReference>
<evidence type="ECO:0000256" key="1">
    <source>
        <dbReference type="SAM" id="Phobius"/>
    </source>
</evidence>
<sequence>MAGAAAGAGAGGGGFLRRTRKQLASKLSLGRAWKRWELQWPERLLHFSIVDDVLFKIVSTLELIALLSLLSFYFLCCGCSL</sequence>
<reference evidence="2" key="1">
    <citation type="submission" date="2019-09" db="EMBL/GenBank/DDBJ databases">
        <authorList>
            <person name="Zhang L."/>
        </authorList>
    </citation>
    <scope>NUCLEOTIDE SEQUENCE</scope>
</reference>
<dbReference type="Gramene" id="NC11G0015200.1">
    <property type="protein sequence ID" value="NC11G0015200.1:cds"/>
    <property type="gene ID" value="NC11G0015200"/>
</dbReference>
<dbReference type="EMBL" id="LR721776">
    <property type="protein sequence ID" value="VVV67642.1"/>
    <property type="molecule type" value="Genomic_DNA"/>
</dbReference>
<evidence type="ECO:0000313" key="2">
    <source>
        <dbReference type="EMBL" id="VVV67642.1"/>
    </source>
</evidence>
<gene>
    <name evidence="2" type="ORF">NYM_LOCUS5727</name>
</gene>
<keyword evidence="1" id="KW-1133">Transmembrane helix</keyword>
<organism evidence="2">
    <name type="scientific">Nymphaea colorata</name>
    <name type="common">pocket water lily</name>
    <dbReference type="NCBI Taxonomy" id="210225"/>
    <lineage>
        <taxon>Eukaryota</taxon>
        <taxon>Viridiplantae</taxon>
        <taxon>Streptophyta</taxon>
        <taxon>Embryophyta</taxon>
        <taxon>Tracheophyta</taxon>
        <taxon>Spermatophyta</taxon>
        <taxon>Magnoliopsida</taxon>
        <taxon>Nymphaeales</taxon>
        <taxon>Nymphaeaceae</taxon>
        <taxon>Nymphaea</taxon>
    </lineage>
</organism>